<dbReference type="Pfam" id="PF13440">
    <property type="entry name" value="Polysacc_synt_3"/>
    <property type="match status" value="1"/>
</dbReference>
<feature type="transmembrane region" description="Helical" evidence="7">
    <location>
        <begin position="84"/>
        <end position="107"/>
    </location>
</feature>
<dbReference type="PANTHER" id="PTHR30250">
    <property type="entry name" value="PST FAMILY PREDICTED COLANIC ACID TRANSPORTER"/>
    <property type="match status" value="1"/>
</dbReference>
<feature type="transmembrane region" description="Helical" evidence="7">
    <location>
        <begin position="113"/>
        <end position="136"/>
    </location>
</feature>
<dbReference type="CDD" id="cd13127">
    <property type="entry name" value="MATE_tuaB_like"/>
    <property type="match status" value="1"/>
</dbReference>
<comment type="similarity">
    <text evidence="2">Belongs to the polysaccharide synthase family.</text>
</comment>
<feature type="transmembrane region" description="Helical" evidence="7">
    <location>
        <begin position="399"/>
        <end position="418"/>
    </location>
</feature>
<evidence type="ECO:0000313" key="8">
    <source>
        <dbReference type="EMBL" id="PRZ42497.1"/>
    </source>
</evidence>
<feature type="transmembrane region" description="Helical" evidence="7">
    <location>
        <begin position="301"/>
        <end position="327"/>
    </location>
</feature>
<keyword evidence="4 7" id="KW-0812">Transmembrane</keyword>
<dbReference type="RefSeq" id="WP_170111001.1">
    <property type="nucleotide sequence ID" value="NZ_PVUE01000005.1"/>
</dbReference>
<keyword evidence="9" id="KW-1185">Reference proteome</keyword>
<feature type="transmembrane region" description="Helical" evidence="7">
    <location>
        <begin position="21"/>
        <end position="41"/>
    </location>
</feature>
<evidence type="ECO:0000256" key="2">
    <source>
        <dbReference type="ARBA" id="ARBA00007430"/>
    </source>
</evidence>
<dbReference type="AlphaFoldDB" id="A0A2T1A1X8"/>
<evidence type="ECO:0000256" key="4">
    <source>
        <dbReference type="ARBA" id="ARBA00022692"/>
    </source>
</evidence>
<evidence type="ECO:0000256" key="6">
    <source>
        <dbReference type="ARBA" id="ARBA00023136"/>
    </source>
</evidence>
<sequence length="537" mass="55712">MSGPDDGLAAGVRRGLGWGSISAITLRMGSLVLGIVLARLLSPAEFGVYAVALTVQSVLMTLADLGMSVDLVRAKDPERRAPTVATLSLLAGIVLALTMSLTSVPVATMFGSASAAPIIIVLSLTLVMGGAGVVPFAKLQREFKQKQLFATSAADFIVGTAVTVGLVVVGLGPMSLAVGRIAAQGVATTLQFVLAKVRPRFGFDREIARPALRFGLPLAAANLLSWALLNIDNVVIARVAGETALGFYVLAFNISSWPMTVIGQTVRGVSLAAFSRLAERRETASAARGGPQETAERDKDLAFGVAVTWAAAVPAGALLVALAYSVVDLLYGHRWAPSAAVLAALGVFGASRVLFDLIATYLMARGASGPVLWVQILWICALTPAMIVGTHLFGIVGGGWAHVVVGVAVIFPAYLLVLHRRGTDIGALLGALWPPILAAVPAAFVAYFVASKFDAAFLQLIVAGPVGLALYVGILVPWLLRLRSRWVRSRVDPDLAQTTASTPDPAVIMTGATVEGSATGALSNANATETPRIGSPL</sequence>
<protein>
    <submittedName>
        <fullName evidence="8">PST family polysaccharide transporter</fullName>
    </submittedName>
</protein>
<comment type="subcellular location">
    <subcellularLocation>
        <location evidence="1">Cell membrane</location>
        <topology evidence="1">Multi-pass membrane protein</topology>
    </subcellularLocation>
</comment>
<organism evidence="8 9">
    <name type="scientific">Antricoccus suffuscus</name>
    <dbReference type="NCBI Taxonomy" id="1629062"/>
    <lineage>
        <taxon>Bacteria</taxon>
        <taxon>Bacillati</taxon>
        <taxon>Actinomycetota</taxon>
        <taxon>Actinomycetes</taxon>
        <taxon>Geodermatophilales</taxon>
        <taxon>Antricoccaceae</taxon>
        <taxon>Antricoccus</taxon>
    </lineage>
</organism>
<evidence type="ECO:0000256" key="7">
    <source>
        <dbReference type="SAM" id="Phobius"/>
    </source>
</evidence>
<name>A0A2T1A1X8_9ACTN</name>
<feature type="transmembrane region" description="Helical" evidence="7">
    <location>
        <begin position="339"/>
        <end position="364"/>
    </location>
</feature>
<keyword evidence="5 7" id="KW-1133">Transmembrane helix</keyword>
<feature type="transmembrane region" description="Helical" evidence="7">
    <location>
        <begin position="371"/>
        <end position="393"/>
    </location>
</feature>
<feature type="transmembrane region" description="Helical" evidence="7">
    <location>
        <begin position="47"/>
        <end position="72"/>
    </location>
</feature>
<reference evidence="8 9" key="1">
    <citation type="submission" date="2018-03" db="EMBL/GenBank/DDBJ databases">
        <title>Genomic Encyclopedia of Archaeal and Bacterial Type Strains, Phase II (KMG-II): from individual species to whole genera.</title>
        <authorList>
            <person name="Goeker M."/>
        </authorList>
    </citation>
    <scope>NUCLEOTIDE SEQUENCE [LARGE SCALE GENOMIC DNA]</scope>
    <source>
        <strain evidence="8 9">DSM 100065</strain>
    </source>
</reference>
<evidence type="ECO:0000256" key="5">
    <source>
        <dbReference type="ARBA" id="ARBA00022989"/>
    </source>
</evidence>
<dbReference type="PANTHER" id="PTHR30250:SF10">
    <property type="entry name" value="LIPOPOLYSACCHARIDE BIOSYNTHESIS PROTEIN WZXC"/>
    <property type="match status" value="1"/>
</dbReference>
<evidence type="ECO:0000256" key="1">
    <source>
        <dbReference type="ARBA" id="ARBA00004651"/>
    </source>
</evidence>
<dbReference type="InterPro" id="IPR050833">
    <property type="entry name" value="Poly_Biosynth_Transport"/>
</dbReference>
<accession>A0A2T1A1X8</accession>
<feature type="transmembrane region" description="Helical" evidence="7">
    <location>
        <begin position="148"/>
        <end position="171"/>
    </location>
</feature>
<dbReference type="Proteomes" id="UP000237752">
    <property type="component" value="Unassembled WGS sequence"/>
</dbReference>
<dbReference type="EMBL" id="PVUE01000005">
    <property type="protein sequence ID" value="PRZ42497.1"/>
    <property type="molecule type" value="Genomic_DNA"/>
</dbReference>
<proteinExistence type="inferred from homology"/>
<keyword evidence="3" id="KW-1003">Cell membrane</keyword>
<feature type="transmembrane region" description="Helical" evidence="7">
    <location>
        <begin position="425"/>
        <end position="450"/>
    </location>
</feature>
<dbReference type="GO" id="GO:0005886">
    <property type="term" value="C:plasma membrane"/>
    <property type="evidence" value="ECO:0007669"/>
    <property type="project" value="UniProtKB-SubCell"/>
</dbReference>
<evidence type="ECO:0000313" key="9">
    <source>
        <dbReference type="Proteomes" id="UP000237752"/>
    </source>
</evidence>
<gene>
    <name evidence="8" type="ORF">CLV47_105119</name>
</gene>
<keyword evidence="6 7" id="KW-0472">Membrane</keyword>
<comment type="caution">
    <text evidence="8">The sequence shown here is derived from an EMBL/GenBank/DDBJ whole genome shotgun (WGS) entry which is preliminary data.</text>
</comment>
<feature type="transmembrane region" description="Helical" evidence="7">
    <location>
        <begin position="456"/>
        <end position="480"/>
    </location>
</feature>
<evidence type="ECO:0000256" key="3">
    <source>
        <dbReference type="ARBA" id="ARBA00022475"/>
    </source>
</evidence>